<feature type="chain" id="PRO_5046596800" evidence="1">
    <location>
        <begin position="21"/>
        <end position="362"/>
    </location>
</feature>
<gene>
    <name evidence="3" type="ORF">ACFQY0_01295</name>
</gene>
<feature type="signal peptide" evidence="1">
    <location>
        <begin position="1"/>
        <end position="20"/>
    </location>
</feature>
<dbReference type="GO" id="GO:0140824">
    <property type="term" value="F:thioredoxin-dependent peroxiredoxin activity"/>
    <property type="evidence" value="ECO:0007669"/>
    <property type="project" value="UniProtKB-EC"/>
</dbReference>
<dbReference type="EMBL" id="JBHTBS010000001">
    <property type="protein sequence ID" value="MFC7335795.1"/>
    <property type="molecule type" value="Genomic_DNA"/>
</dbReference>
<proteinExistence type="predicted"/>
<evidence type="ECO:0000259" key="2">
    <source>
        <dbReference type="PROSITE" id="PS51352"/>
    </source>
</evidence>
<dbReference type="InterPro" id="IPR000866">
    <property type="entry name" value="AhpC/TSA"/>
</dbReference>
<dbReference type="CDD" id="cd02966">
    <property type="entry name" value="TlpA_like_family"/>
    <property type="match status" value="1"/>
</dbReference>
<dbReference type="EC" id="1.11.1.24" evidence="3"/>
<dbReference type="InterPro" id="IPR050553">
    <property type="entry name" value="Thioredoxin_ResA/DsbE_sf"/>
</dbReference>
<evidence type="ECO:0000313" key="3">
    <source>
        <dbReference type="EMBL" id="MFC7335795.1"/>
    </source>
</evidence>
<dbReference type="RefSeq" id="WP_379708268.1">
    <property type="nucleotide sequence ID" value="NZ_JBHTBS010000001.1"/>
</dbReference>
<feature type="domain" description="Thioredoxin" evidence="2">
    <location>
        <begin position="222"/>
        <end position="362"/>
    </location>
</feature>
<keyword evidence="3" id="KW-0575">Peroxidase</keyword>
<sequence length="362" mass="39495">MRISPIISFLFVGFSLVASAGTPQQAAAVRAGYERSVEAWQLKMKLAKTEQERKELAQNGPDQAVAAKRLWEEIKNDLDKEWVLEPAAWFLRIANPLASIGDDGIRRPMMAEEINAVRDAVSRSHIMSAKLAPMCMALVACGDNQSMNLLRRIEKENPDKTVRGVAALGIAMLDKNLGDDARVMAERLTMLRKAIIDAADVVVDGSSVAEMAEDELYIIMKLSKGRVAPDLVGVGSGGQPMSLSDYSGKVVLLVFWNSGGEGPDAVIDMLRAVRADERFSGKPFEVVGVNSDPKDVLRKLEMRGSNPVDWPNFSDPGNKLGHEFRVGSWPLAYVLDGERKIHYFGALGPFAELTAAAVLEGE</sequence>
<evidence type="ECO:0000313" key="4">
    <source>
        <dbReference type="Proteomes" id="UP001596472"/>
    </source>
</evidence>
<protein>
    <submittedName>
        <fullName evidence="3">Peroxiredoxin family protein</fullName>
        <ecNumber evidence="3">1.11.1.24</ecNumber>
    </submittedName>
</protein>
<dbReference type="InterPro" id="IPR013766">
    <property type="entry name" value="Thioredoxin_domain"/>
</dbReference>
<keyword evidence="3" id="KW-0560">Oxidoreductase</keyword>
<keyword evidence="4" id="KW-1185">Reference proteome</keyword>
<dbReference type="Proteomes" id="UP001596472">
    <property type="component" value="Unassembled WGS sequence"/>
</dbReference>
<dbReference type="PANTHER" id="PTHR42852">
    <property type="entry name" value="THIOL:DISULFIDE INTERCHANGE PROTEIN DSBE"/>
    <property type="match status" value="1"/>
</dbReference>
<name>A0ABW2L2J1_9BACT</name>
<dbReference type="SUPFAM" id="SSF52833">
    <property type="entry name" value="Thioredoxin-like"/>
    <property type="match status" value="1"/>
</dbReference>
<dbReference type="Gene3D" id="3.40.30.10">
    <property type="entry name" value="Glutaredoxin"/>
    <property type="match status" value="1"/>
</dbReference>
<dbReference type="PROSITE" id="PS51352">
    <property type="entry name" value="THIOREDOXIN_2"/>
    <property type="match status" value="1"/>
</dbReference>
<dbReference type="Pfam" id="PF00578">
    <property type="entry name" value="AhpC-TSA"/>
    <property type="match status" value="1"/>
</dbReference>
<dbReference type="PANTHER" id="PTHR42852:SF13">
    <property type="entry name" value="PROTEIN DIPZ"/>
    <property type="match status" value="1"/>
</dbReference>
<dbReference type="InterPro" id="IPR036249">
    <property type="entry name" value="Thioredoxin-like_sf"/>
</dbReference>
<evidence type="ECO:0000256" key="1">
    <source>
        <dbReference type="SAM" id="SignalP"/>
    </source>
</evidence>
<organism evidence="3 4">
    <name type="scientific">Haloferula chungangensis</name>
    <dbReference type="NCBI Taxonomy" id="1048331"/>
    <lineage>
        <taxon>Bacteria</taxon>
        <taxon>Pseudomonadati</taxon>
        <taxon>Verrucomicrobiota</taxon>
        <taxon>Verrucomicrobiia</taxon>
        <taxon>Verrucomicrobiales</taxon>
        <taxon>Verrucomicrobiaceae</taxon>
        <taxon>Haloferula</taxon>
    </lineage>
</organism>
<keyword evidence="1" id="KW-0732">Signal</keyword>
<comment type="caution">
    <text evidence="3">The sequence shown here is derived from an EMBL/GenBank/DDBJ whole genome shotgun (WGS) entry which is preliminary data.</text>
</comment>
<reference evidence="4" key="1">
    <citation type="journal article" date="2019" name="Int. J. Syst. Evol. Microbiol.">
        <title>The Global Catalogue of Microorganisms (GCM) 10K type strain sequencing project: providing services to taxonomists for standard genome sequencing and annotation.</title>
        <authorList>
            <consortium name="The Broad Institute Genomics Platform"/>
            <consortium name="The Broad Institute Genome Sequencing Center for Infectious Disease"/>
            <person name="Wu L."/>
            <person name="Ma J."/>
        </authorList>
    </citation>
    <scope>NUCLEOTIDE SEQUENCE [LARGE SCALE GENOMIC DNA]</scope>
    <source>
        <strain evidence="4">CGMCC 4.1467</strain>
    </source>
</reference>
<accession>A0ABW2L2J1</accession>